<sequence>MIHCTNTYISASPAPSLAVVSRKVAGAITCGSIITYIDQHIGRFSLDIRDSITKSYARSLLGHNSVMPMPIAAKIPCRGLGFHWIGRQLRSLQFHIPSSGSHNRRSSRMEIIQHHVVGRQPRLHPADAAILREHATRIDRMKHMIQWLVEQQAASSGIYLPIFPRQMHDPCGHA</sequence>
<accession>A0A5N6M9C1</accession>
<evidence type="ECO:0000313" key="2">
    <source>
        <dbReference type="Proteomes" id="UP000326396"/>
    </source>
</evidence>
<proteinExistence type="predicted"/>
<keyword evidence="2" id="KW-1185">Reference proteome</keyword>
<evidence type="ECO:0000313" key="1">
    <source>
        <dbReference type="EMBL" id="KAD3336771.1"/>
    </source>
</evidence>
<dbReference type="Proteomes" id="UP000326396">
    <property type="component" value="Linkage Group LG6"/>
</dbReference>
<protein>
    <submittedName>
        <fullName evidence="1">Uncharacterized protein</fullName>
    </submittedName>
</protein>
<reference evidence="1 2" key="1">
    <citation type="submission" date="2019-05" db="EMBL/GenBank/DDBJ databases">
        <title>Mikania micrantha, genome provides insights into the molecular mechanism of rapid growth.</title>
        <authorList>
            <person name="Liu B."/>
        </authorList>
    </citation>
    <scope>NUCLEOTIDE SEQUENCE [LARGE SCALE GENOMIC DNA]</scope>
    <source>
        <strain evidence="1">NLD-2019</strain>
        <tissue evidence="1">Leaf</tissue>
    </source>
</reference>
<dbReference type="AlphaFoldDB" id="A0A5N6M9C1"/>
<organism evidence="1 2">
    <name type="scientific">Mikania micrantha</name>
    <name type="common">bitter vine</name>
    <dbReference type="NCBI Taxonomy" id="192012"/>
    <lineage>
        <taxon>Eukaryota</taxon>
        <taxon>Viridiplantae</taxon>
        <taxon>Streptophyta</taxon>
        <taxon>Embryophyta</taxon>
        <taxon>Tracheophyta</taxon>
        <taxon>Spermatophyta</taxon>
        <taxon>Magnoliopsida</taxon>
        <taxon>eudicotyledons</taxon>
        <taxon>Gunneridae</taxon>
        <taxon>Pentapetalae</taxon>
        <taxon>asterids</taxon>
        <taxon>campanulids</taxon>
        <taxon>Asterales</taxon>
        <taxon>Asteraceae</taxon>
        <taxon>Asteroideae</taxon>
        <taxon>Heliantheae alliance</taxon>
        <taxon>Eupatorieae</taxon>
        <taxon>Mikania</taxon>
    </lineage>
</organism>
<name>A0A5N6M9C1_9ASTR</name>
<dbReference type="EMBL" id="SZYD01000016">
    <property type="protein sequence ID" value="KAD3336771.1"/>
    <property type="molecule type" value="Genomic_DNA"/>
</dbReference>
<gene>
    <name evidence="1" type="ORF">E3N88_32290</name>
</gene>
<comment type="caution">
    <text evidence="1">The sequence shown here is derived from an EMBL/GenBank/DDBJ whole genome shotgun (WGS) entry which is preliminary data.</text>
</comment>